<proteinExistence type="predicted"/>
<organism evidence="1 2">
    <name type="scientific">Aspergillus melleus</name>
    <dbReference type="NCBI Taxonomy" id="138277"/>
    <lineage>
        <taxon>Eukaryota</taxon>
        <taxon>Fungi</taxon>
        <taxon>Dikarya</taxon>
        <taxon>Ascomycota</taxon>
        <taxon>Pezizomycotina</taxon>
        <taxon>Eurotiomycetes</taxon>
        <taxon>Eurotiomycetidae</taxon>
        <taxon>Eurotiales</taxon>
        <taxon>Aspergillaceae</taxon>
        <taxon>Aspergillus</taxon>
        <taxon>Aspergillus subgen. Circumdati</taxon>
    </lineage>
</organism>
<sequence>MPYPVKETSRLAAILDENQVRHVLGFDMNIILWGSPLCLDDVQFIVHDEHFLNAVDLITNAGYTLCTDKECRVVQPSNPVQIPETHFHCSQWPESIALGFYKKSNIYWALPDFPIEHPGPSDPNFMLSNNPRLPAHHPWDPPCWAADLYPAKILTPVALTETLILLASRDVYHPNELMRGWLRFQIYAVMHAKEKWVKPEDLQPHFRTYYRLLYSEPVSGRNLGLDVQEELAKLRRMMLDSMPPPQNTRKWSSPEQIETYE</sequence>
<gene>
    <name evidence="1" type="ORF">N8T08_006851</name>
</gene>
<keyword evidence="2" id="KW-1185">Reference proteome</keyword>
<protein>
    <submittedName>
        <fullName evidence="1">Uncharacterized protein</fullName>
    </submittedName>
</protein>
<reference evidence="1 2" key="1">
    <citation type="journal article" date="2023" name="ACS Omega">
        <title>Identification of the Neoaspergillic Acid Biosynthesis Gene Cluster by Establishing an In Vitro CRISPR-Ribonucleoprotein Genetic System in Aspergillus melleus.</title>
        <authorList>
            <person name="Yuan B."/>
            <person name="Grau M.F."/>
            <person name="Murata R.M."/>
            <person name="Torok T."/>
            <person name="Venkateswaran K."/>
            <person name="Stajich J.E."/>
            <person name="Wang C.C.C."/>
        </authorList>
    </citation>
    <scope>NUCLEOTIDE SEQUENCE [LARGE SCALE GENOMIC DNA]</scope>
    <source>
        <strain evidence="1 2">IMV 1140</strain>
    </source>
</reference>
<comment type="caution">
    <text evidence="1">The sequence shown here is derived from an EMBL/GenBank/DDBJ whole genome shotgun (WGS) entry which is preliminary data.</text>
</comment>
<dbReference type="EMBL" id="JAOPJF010000041">
    <property type="protein sequence ID" value="KAK1143324.1"/>
    <property type="molecule type" value="Genomic_DNA"/>
</dbReference>
<accession>A0ACC3AZA3</accession>
<name>A0ACC3AZA3_9EURO</name>
<dbReference type="Proteomes" id="UP001177260">
    <property type="component" value="Unassembled WGS sequence"/>
</dbReference>
<evidence type="ECO:0000313" key="1">
    <source>
        <dbReference type="EMBL" id="KAK1143324.1"/>
    </source>
</evidence>
<evidence type="ECO:0000313" key="2">
    <source>
        <dbReference type="Proteomes" id="UP001177260"/>
    </source>
</evidence>